<proteinExistence type="predicted"/>
<dbReference type="EMBL" id="JAJVCY010000002">
    <property type="protein sequence ID" value="MCV3287069.1"/>
    <property type="molecule type" value="Genomic_DNA"/>
</dbReference>
<sequence length="76" mass="8319">MMHYYAQHTPTRDWQAPLLGIEELVKAQEAGICVSIGMWVIHDIGFGAWSTEIGEIVGTAMHKAAHQATTGRGRKG</sequence>
<dbReference type="Proteomes" id="UP001208651">
    <property type="component" value="Unassembled WGS sequence"/>
</dbReference>
<accession>A0AAW5RK47</accession>
<gene>
    <name evidence="1" type="ORF">LZT28_02190</name>
</gene>
<dbReference type="RefSeq" id="WP_231557437.1">
    <property type="nucleotide sequence ID" value="NZ_CAWMGL010000047.1"/>
</dbReference>
<comment type="caution">
    <text evidence="1">The sequence shown here is derived from an EMBL/GenBank/DDBJ whole genome shotgun (WGS) entry which is preliminary data.</text>
</comment>
<evidence type="ECO:0000313" key="2">
    <source>
        <dbReference type="Proteomes" id="UP001208651"/>
    </source>
</evidence>
<dbReference type="AlphaFoldDB" id="A0AAW5RK47"/>
<reference evidence="1" key="1">
    <citation type="submission" date="2022-01" db="EMBL/GenBank/DDBJ databases">
        <title>Comparison of Fish pathogen Aeromonas spp.</title>
        <authorList>
            <person name="Dubey S."/>
            <person name="Sorum H."/>
            <person name="Munangandu H.M."/>
        </authorList>
    </citation>
    <scope>NUCLEOTIDE SEQUENCE</scope>
    <source>
        <strain evidence="1">SD/21-15</strain>
    </source>
</reference>
<organism evidence="1 2">
    <name type="scientific">Aeromonas media</name>
    <dbReference type="NCBI Taxonomy" id="651"/>
    <lineage>
        <taxon>Bacteria</taxon>
        <taxon>Pseudomonadati</taxon>
        <taxon>Pseudomonadota</taxon>
        <taxon>Gammaproteobacteria</taxon>
        <taxon>Aeromonadales</taxon>
        <taxon>Aeromonadaceae</taxon>
        <taxon>Aeromonas</taxon>
    </lineage>
</organism>
<protein>
    <submittedName>
        <fullName evidence="1">Uncharacterized protein</fullName>
    </submittedName>
</protein>
<evidence type="ECO:0000313" key="1">
    <source>
        <dbReference type="EMBL" id="MCV3287069.1"/>
    </source>
</evidence>
<name>A0AAW5RK47_AERME</name>